<dbReference type="InterPro" id="IPR005116">
    <property type="entry name" value="Transp-assoc_OB_typ1"/>
</dbReference>
<dbReference type="GO" id="GO:0008643">
    <property type="term" value="P:carbohydrate transport"/>
    <property type="evidence" value="ECO:0007669"/>
    <property type="project" value="InterPro"/>
</dbReference>
<accession>A0A656YYV7</accession>
<organism evidence="6 7">
    <name type="scientific">candidate division MSBL1 archaeon SCGC-AAA259J03</name>
    <dbReference type="NCBI Taxonomy" id="1698269"/>
    <lineage>
        <taxon>Archaea</taxon>
        <taxon>Methanobacteriati</taxon>
        <taxon>Methanobacteriota</taxon>
        <taxon>candidate division MSBL1</taxon>
    </lineage>
</organism>
<dbReference type="Pfam" id="PF00005">
    <property type="entry name" value="ABC_tran"/>
    <property type="match status" value="1"/>
</dbReference>
<dbReference type="PROSITE" id="PS50893">
    <property type="entry name" value="ABC_TRANSPORTER_2"/>
    <property type="match status" value="1"/>
</dbReference>
<dbReference type="InterPro" id="IPR027417">
    <property type="entry name" value="P-loop_NTPase"/>
</dbReference>
<evidence type="ECO:0000256" key="3">
    <source>
        <dbReference type="ARBA" id="ARBA00022741"/>
    </source>
</evidence>
<comment type="subcellular location">
    <subcellularLocation>
        <location evidence="1">Cell membrane</location>
        <topology evidence="1">Peripheral membrane protein</topology>
    </subcellularLocation>
</comment>
<reference evidence="6 7" key="1">
    <citation type="journal article" date="2016" name="Sci. Rep.">
        <title>Metabolic traits of an uncultured archaeal lineage -MSBL1- from brine pools of the Red Sea.</title>
        <authorList>
            <person name="Mwirichia R."/>
            <person name="Alam I."/>
            <person name="Rashid M."/>
            <person name="Vinu M."/>
            <person name="Ba-Alawi W."/>
            <person name="Anthony Kamau A."/>
            <person name="Kamanda Ngugi D."/>
            <person name="Goker M."/>
            <person name="Klenk H.P."/>
            <person name="Bajic V."/>
            <person name="Stingl U."/>
        </authorList>
    </citation>
    <scope>NUCLEOTIDE SEQUENCE [LARGE SCALE GENOMIC DNA]</scope>
    <source>
        <strain evidence="6">SCGC-AAA259J03</strain>
    </source>
</reference>
<evidence type="ECO:0000256" key="4">
    <source>
        <dbReference type="ARBA" id="ARBA00022840"/>
    </source>
</evidence>
<proteinExistence type="predicted"/>
<dbReference type="Pfam" id="PF03459">
    <property type="entry name" value="TOBE"/>
    <property type="match status" value="1"/>
</dbReference>
<dbReference type="SMART" id="SM00382">
    <property type="entry name" value="AAA"/>
    <property type="match status" value="1"/>
</dbReference>
<evidence type="ECO:0000256" key="2">
    <source>
        <dbReference type="ARBA" id="ARBA00022448"/>
    </source>
</evidence>
<keyword evidence="7" id="KW-1185">Reference proteome</keyword>
<dbReference type="AlphaFoldDB" id="A0A656YYV7"/>
<evidence type="ECO:0000256" key="1">
    <source>
        <dbReference type="ARBA" id="ARBA00004202"/>
    </source>
</evidence>
<dbReference type="GO" id="GO:0055052">
    <property type="term" value="C:ATP-binding cassette (ABC) transporter complex, substrate-binding subunit-containing"/>
    <property type="evidence" value="ECO:0007669"/>
    <property type="project" value="TreeGrafter"/>
</dbReference>
<sequence length="366" mass="41147">MTAIRLDNISKYYEGGAIKANHNINLSIQDGEFLTILGPSGCGKTTTLRLISGLEKPTKGDIYFQGESVLNKSPKERNVAMVFQNYAIYPHMSVWENIEYPLKVREVPEEERKERIRKTAEFLQIDELLERDPADLSGGQRQRVALGRAIVRDPSVFLLDEPLANLDAKLRILMRSELKKLQQELGVTTVYVTHDQEEAMSMSNRVAVMNEGEIQQVDPPEKLYSEPKKEWVAGFIGSPSMNLFDCKLRLEDDEAIIDAGDFTFSIDKGLADVLGEKSESSNFTVGIRPASIDVKTEPPEASPIIEGEIHTIEPLGEYTIVNVEVGNEMIKSKITEFKQLESGSKVFLSFDQDSLYFYNEEGELIS</sequence>
<dbReference type="GO" id="GO:0140359">
    <property type="term" value="F:ABC-type transporter activity"/>
    <property type="evidence" value="ECO:0007669"/>
    <property type="project" value="InterPro"/>
</dbReference>
<evidence type="ECO:0000259" key="5">
    <source>
        <dbReference type="PROSITE" id="PS50893"/>
    </source>
</evidence>
<dbReference type="Proteomes" id="UP000070257">
    <property type="component" value="Unassembled WGS sequence"/>
</dbReference>
<dbReference type="InterPro" id="IPR012340">
    <property type="entry name" value="NA-bd_OB-fold"/>
</dbReference>
<dbReference type="PROSITE" id="PS00211">
    <property type="entry name" value="ABC_TRANSPORTER_1"/>
    <property type="match status" value="1"/>
</dbReference>
<dbReference type="Pfam" id="PF17912">
    <property type="entry name" value="OB_MalK"/>
    <property type="match status" value="1"/>
</dbReference>
<keyword evidence="2" id="KW-0813">Transport</keyword>
<protein>
    <recommendedName>
        <fullName evidence="5">ABC transporter domain-containing protein</fullName>
    </recommendedName>
</protein>
<dbReference type="SUPFAM" id="SSF52540">
    <property type="entry name" value="P-loop containing nucleoside triphosphate hydrolases"/>
    <property type="match status" value="1"/>
</dbReference>
<dbReference type="InterPro" id="IPR047641">
    <property type="entry name" value="ABC_transpr_MalK/UgpC-like"/>
</dbReference>
<dbReference type="InterPro" id="IPR040582">
    <property type="entry name" value="OB_MalK-like"/>
</dbReference>
<dbReference type="Gene3D" id="3.40.50.300">
    <property type="entry name" value="P-loop containing nucleotide triphosphate hydrolases"/>
    <property type="match status" value="1"/>
</dbReference>
<dbReference type="EMBL" id="LHXT01000016">
    <property type="protein sequence ID" value="KXA98546.1"/>
    <property type="molecule type" value="Genomic_DNA"/>
</dbReference>
<dbReference type="SUPFAM" id="SSF50331">
    <property type="entry name" value="MOP-like"/>
    <property type="match status" value="1"/>
</dbReference>
<dbReference type="InterPro" id="IPR003439">
    <property type="entry name" value="ABC_transporter-like_ATP-bd"/>
</dbReference>
<evidence type="ECO:0000313" key="6">
    <source>
        <dbReference type="EMBL" id="KXA98546.1"/>
    </source>
</evidence>
<name>A0A656YYV7_9EURY</name>
<dbReference type="GO" id="GO:0005524">
    <property type="term" value="F:ATP binding"/>
    <property type="evidence" value="ECO:0007669"/>
    <property type="project" value="UniProtKB-KW"/>
</dbReference>
<dbReference type="Gene3D" id="2.40.50.100">
    <property type="match status" value="1"/>
</dbReference>
<feature type="domain" description="ABC transporter" evidence="5">
    <location>
        <begin position="4"/>
        <end position="236"/>
    </location>
</feature>
<comment type="caution">
    <text evidence="6">The sequence shown here is derived from an EMBL/GenBank/DDBJ whole genome shotgun (WGS) entry which is preliminary data.</text>
</comment>
<dbReference type="GO" id="GO:0016887">
    <property type="term" value="F:ATP hydrolysis activity"/>
    <property type="evidence" value="ECO:0007669"/>
    <property type="project" value="InterPro"/>
</dbReference>
<dbReference type="PANTHER" id="PTHR43875">
    <property type="entry name" value="MALTODEXTRIN IMPORT ATP-BINDING PROTEIN MSMX"/>
    <property type="match status" value="1"/>
</dbReference>
<keyword evidence="3" id="KW-0547">Nucleotide-binding</keyword>
<dbReference type="InterPro" id="IPR003593">
    <property type="entry name" value="AAA+_ATPase"/>
</dbReference>
<evidence type="ECO:0000313" key="7">
    <source>
        <dbReference type="Proteomes" id="UP000070257"/>
    </source>
</evidence>
<dbReference type="InterPro" id="IPR008995">
    <property type="entry name" value="Mo/tungstate-bd_C_term_dom"/>
</dbReference>
<dbReference type="CDD" id="cd03301">
    <property type="entry name" value="ABC_MalK_N"/>
    <property type="match status" value="1"/>
</dbReference>
<dbReference type="FunFam" id="3.40.50.300:FF:000042">
    <property type="entry name" value="Maltose/maltodextrin ABC transporter, ATP-binding protein"/>
    <property type="match status" value="1"/>
</dbReference>
<dbReference type="PANTHER" id="PTHR43875:SF1">
    <property type="entry name" value="OSMOPROTECTIVE COMPOUNDS UPTAKE ATP-BINDING PROTEIN GGTA"/>
    <property type="match status" value="1"/>
</dbReference>
<dbReference type="InterPro" id="IPR015855">
    <property type="entry name" value="ABC_transpr_MalK-like"/>
</dbReference>
<keyword evidence="4" id="KW-0067">ATP-binding</keyword>
<gene>
    <name evidence="6" type="ORF">AKJ39_01650</name>
</gene>
<dbReference type="Gene3D" id="2.40.50.140">
    <property type="entry name" value="Nucleic acid-binding proteins"/>
    <property type="match status" value="1"/>
</dbReference>
<dbReference type="InterPro" id="IPR017871">
    <property type="entry name" value="ABC_transporter-like_CS"/>
</dbReference>